<dbReference type="InterPro" id="IPR027417">
    <property type="entry name" value="P-loop_NTPase"/>
</dbReference>
<dbReference type="STRING" id="1427984.X271_00204"/>
<accession>W8GFD1</accession>
<organism evidence="1 2">
    <name type="scientific">Candidatus Hepatoplasma crinochetorum Av</name>
    <dbReference type="NCBI Taxonomy" id="1427984"/>
    <lineage>
        <taxon>Bacteria</taxon>
        <taxon>Bacillati</taxon>
        <taxon>Mycoplasmatota</taxon>
        <taxon>Mollicutes</taxon>
        <taxon>Candidatus Hepatoplasmataceae</taxon>
        <taxon>Candidatus Hepatoplasma</taxon>
    </lineage>
</organism>
<dbReference type="KEGG" id="hcr:X271_00204"/>
<name>W8GFD1_9MOLU</name>
<dbReference type="Gene3D" id="3.40.50.300">
    <property type="entry name" value="P-loop containing nucleotide triphosphate hydrolases"/>
    <property type="match status" value="2"/>
</dbReference>
<dbReference type="OrthoDB" id="399880at2"/>
<dbReference type="Proteomes" id="UP000019450">
    <property type="component" value="Chromosome"/>
</dbReference>
<dbReference type="EMBL" id="CP006932">
    <property type="protein sequence ID" value="AHK22313.1"/>
    <property type="molecule type" value="Genomic_DNA"/>
</dbReference>
<gene>
    <name evidence="1" type="ORF">X271_00204</name>
</gene>
<sequence length="633" mass="76117">MNNLDNYFFGVISFTKGNEVIVKSKKEKILERDYIIGSDQLFFAPKIDRFIKLLFNNQIFIYKIFQRSEEQNNYLYHGYYIGRILNNQLIKNETFIPSLNQKVSLISIKELKIFDQDFSDNNLKIKNIAKTLDTKNQIDLNLNFFSFNNLLIGKKDSGKSNTIKNFYLSLFNQYLKNFNQTFHKFVFFDLKNQYFNFFKNNLNSFLLGQLKEINLKEKLLEKDSPFFNFKKLGRKEKAFLFDITNKEERYLLDNFFLWIEDVKQISFINIINKAILKQDGFVIIKNFLLNLVKISIKDQNLKFNHYLIILKEILDKLSLINDNFYLNDIYNQYYDLIEKENQQKIIFEKKGNNLIFEKEYFSTFLDLIREKYLNGDSNIIEKFNNFIASDWNSLLNLFQLQNIIDNNYQKIIFENFINKLNLKKDNENYLIVKQFALSLKNGEKRNSILDLLEKNNLIIFTFDNLSSKIEQRLIYLFIKLLTFDNCLDLPEEKKYLNIVLDDFDKWFKLSLIDKSLDLDLLEKLISQQEQYKTFFTISVENVNLLREKMFIDFDNFLIHNLLDQEEFELTTHYLKKINEHQIYQTFNFEDTELLLYGKSFKRVYPVKLINYNDKKIITNQSEKVIFNILNQKS</sequence>
<evidence type="ECO:0000313" key="2">
    <source>
        <dbReference type="Proteomes" id="UP000019450"/>
    </source>
</evidence>
<dbReference type="AlphaFoldDB" id="W8GFD1"/>
<dbReference type="HOGENOM" id="CLU_431949_0_0_14"/>
<proteinExistence type="predicted"/>
<keyword evidence="2" id="KW-1185">Reference proteome</keyword>
<evidence type="ECO:0000313" key="1">
    <source>
        <dbReference type="EMBL" id="AHK22313.1"/>
    </source>
</evidence>
<protein>
    <recommendedName>
        <fullName evidence="3">Helicase HerA central domain-containing protein</fullName>
    </recommendedName>
</protein>
<dbReference type="RefSeq" id="WP_025208613.1">
    <property type="nucleotide sequence ID" value="NZ_CP006932.1"/>
</dbReference>
<evidence type="ECO:0008006" key="3">
    <source>
        <dbReference type="Google" id="ProtNLM"/>
    </source>
</evidence>
<reference evidence="1 2" key="1">
    <citation type="journal article" date="2014" name="Genome Biol. Evol.">
        <title>Phylogenomics of "Candidatus Hepatoplasma crinochetorum," a Lineage of Mollicutes Associated with Noninsect Arthropods.</title>
        <authorList>
            <person name="Leclercq S."/>
            <person name="Dittmer J."/>
            <person name="Bouchon D."/>
            <person name="Cordaux R."/>
        </authorList>
    </citation>
    <scope>NUCLEOTIDE SEQUENCE [LARGE SCALE GENOMIC DNA]</scope>
    <source>
        <strain evidence="1 2">Av</strain>
    </source>
</reference>